<dbReference type="PROSITE" id="PS00163">
    <property type="entry name" value="FUMARATE_LYASES"/>
    <property type="match status" value="1"/>
</dbReference>
<dbReference type="OrthoDB" id="9768878at2"/>
<evidence type="ECO:0000256" key="5">
    <source>
        <dbReference type="ARBA" id="ARBA00017058"/>
    </source>
</evidence>
<dbReference type="Gene3D" id="1.20.200.10">
    <property type="entry name" value="Fumarase/aspartase (Central domain)"/>
    <property type="match status" value="1"/>
</dbReference>
<dbReference type="PATRIC" id="fig|1193729.4.peg.669"/>
<evidence type="ECO:0000256" key="2">
    <source>
        <dbReference type="ARBA" id="ARBA00004734"/>
    </source>
</evidence>
<organism evidence="14 15">
    <name type="scientific">Candidatus Endolissoclinum faulkneri L2</name>
    <dbReference type="NCBI Taxonomy" id="1193729"/>
    <lineage>
        <taxon>Bacteria</taxon>
        <taxon>Pseudomonadati</taxon>
        <taxon>Pseudomonadota</taxon>
        <taxon>Alphaproteobacteria</taxon>
        <taxon>Rhodospirillales</taxon>
        <taxon>Rhodospirillaceae</taxon>
        <taxon>Candidatus Endolissoclinum</taxon>
    </lineage>
</organism>
<comment type="catalytic activity">
    <reaction evidence="8">
        <text>(2S)-2-[5-amino-1-(5-phospho-beta-D-ribosyl)imidazole-4-carboxamido]succinate = 5-amino-1-(5-phospho-beta-D-ribosyl)imidazole-4-carboxamide + fumarate</text>
        <dbReference type="Rhea" id="RHEA:23920"/>
        <dbReference type="ChEBI" id="CHEBI:29806"/>
        <dbReference type="ChEBI" id="CHEBI:58443"/>
        <dbReference type="ChEBI" id="CHEBI:58475"/>
        <dbReference type="EC" id="4.3.2.2"/>
    </reaction>
    <physiologicalReaction direction="left-to-right" evidence="8">
        <dbReference type="Rhea" id="RHEA:23921"/>
    </physiologicalReaction>
</comment>
<evidence type="ECO:0000256" key="1">
    <source>
        <dbReference type="ARBA" id="ARBA00004706"/>
    </source>
</evidence>
<dbReference type="UniPathway" id="UPA00075">
    <property type="reaction ID" value="UER00336"/>
</dbReference>
<dbReference type="NCBIfam" id="TIGR00928">
    <property type="entry name" value="purB"/>
    <property type="match status" value="1"/>
</dbReference>
<dbReference type="GO" id="GO:0004018">
    <property type="term" value="F:N6-(1,2-dicarboxyethyl)AMP AMP-lyase (fumarate-forming) activity"/>
    <property type="evidence" value="ECO:0007669"/>
    <property type="project" value="UniProtKB-UniRule"/>
</dbReference>
<reference evidence="14 15" key="1">
    <citation type="journal article" date="2012" name="Proc. Natl. Acad. Sci. U.S.A.">
        <title>Genome streamlining and chemical defense in a coral reef symbiosis.</title>
        <authorList>
            <person name="Kwan J.C."/>
            <person name="Donia M.S."/>
            <person name="Han A.W."/>
            <person name="Hirose E."/>
            <person name="Haygood M.G."/>
            <person name="Schmidt E.W."/>
        </authorList>
    </citation>
    <scope>NUCLEOTIDE SEQUENCE [LARGE SCALE GENOMIC DNA]</scope>
    <source>
        <strain evidence="14 15">L2</strain>
    </source>
</reference>
<proteinExistence type="inferred from homology"/>
<dbReference type="STRING" id="1193729.A1OE_1272"/>
<comment type="pathway">
    <text evidence="2 12">Purine metabolism; AMP biosynthesis via de novo pathway; AMP from IMP: step 2/2.</text>
</comment>
<dbReference type="Gene3D" id="1.10.40.30">
    <property type="entry name" value="Fumarase/aspartase (C-terminal domain)"/>
    <property type="match status" value="1"/>
</dbReference>
<dbReference type="AlphaFoldDB" id="K7ZDE3"/>
<protein>
    <recommendedName>
        <fullName evidence="5 11">Adenylosuccinate lyase</fullName>
        <shortName evidence="12">ASL</shortName>
        <ecNumber evidence="4 11">4.3.2.2</ecNumber>
    </recommendedName>
    <alternativeName>
        <fullName evidence="9 12">Adenylosuccinase</fullName>
    </alternativeName>
</protein>
<dbReference type="Pfam" id="PF10397">
    <property type="entry name" value="ADSL_C"/>
    <property type="match status" value="1"/>
</dbReference>
<evidence type="ECO:0000256" key="4">
    <source>
        <dbReference type="ARBA" id="ARBA00012339"/>
    </source>
</evidence>
<evidence type="ECO:0000313" key="15">
    <source>
        <dbReference type="Proteomes" id="UP000010077"/>
    </source>
</evidence>
<sequence length="432" mass="48481">MILRYSREKMSSIWSNKSKFQIWLEIEAHACDAQAELGVIPKSAAVAVWKHGAFAVDRINSIEIDVKHEVIAFLTNIAEQVGPEARFIHQGMTSSDILDTCLAVQLSRVSDILIEDLNALLVVLERRAFEHKNTIKIGRSHGIHAEPTTFGLTLASHYMEFQRCRDRLINARKEIAICAISGAVGTFANIDPFVEEHVSKAMALQIEPISTQIIPRDRHAMFFAVLGVVASSVERLATEIRHLQRTEVCEVEEFFSESQKGSSAMPHKRNPVLSENLTGLARLVRMTVNPAMEDVVLWHERDISHSSVERVIAPTATVTLDFALARLTEVMDKLIVYSANMQVNVNKLGGLIYSQRVMLALTQAGLSRENAYTLVQRNAMAVRLEGKDFYNLLVTDKEITSEISVEQIKGLFDISYHTKHVDTIFNRVFGRS</sequence>
<dbReference type="Gene3D" id="1.10.275.10">
    <property type="entry name" value="Fumarase/aspartase (N-terminal domain)"/>
    <property type="match status" value="1"/>
</dbReference>
<dbReference type="InterPro" id="IPR020557">
    <property type="entry name" value="Fumarate_lyase_CS"/>
</dbReference>
<feature type="domain" description="Adenylosuccinate lyase C-terminal" evidence="13">
    <location>
        <begin position="349"/>
        <end position="429"/>
    </location>
</feature>
<dbReference type="UniPathway" id="UPA00074">
    <property type="reaction ID" value="UER00132"/>
</dbReference>
<dbReference type="InterPro" id="IPR024083">
    <property type="entry name" value="Fumarase/histidase_N"/>
</dbReference>
<accession>K7ZDE3</accession>
<keyword evidence="7 12" id="KW-0456">Lyase</keyword>
<dbReference type="GO" id="GO:0006189">
    <property type="term" value="P:'de novo' IMP biosynthetic process"/>
    <property type="evidence" value="ECO:0007669"/>
    <property type="project" value="UniProtKB-UniPathway"/>
</dbReference>
<evidence type="ECO:0000256" key="7">
    <source>
        <dbReference type="ARBA" id="ARBA00023239"/>
    </source>
</evidence>
<comment type="pathway">
    <text evidence="1 12">Purine metabolism; IMP biosynthesis via de novo pathway; 5-amino-1-(5-phospho-D-ribosyl)imidazole-4-carboxamide from 5-amino-1-(5-phospho-D-ribosyl)imidazole-4-carboxylate: step 2/2.</text>
</comment>
<dbReference type="InterPro" id="IPR004769">
    <property type="entry name" value="Pur_lyase"/>
</dbReference>
<dbReference type="CDD" id="cd01360">
    <property type="entry name" value="Adenylsuccinate_lyase_1"/>
    <property type="match status" value="1"/>
</dbReference>
<evidence type="ECO:0000256" key="11">
    <source>
        <dbReference type="NCBIfam" id="TIGR00928"/>
    </source>
</evidence>
<evidence type="ECO:0000259" key="13">
    <source>
        <dbReference type="SMART" id="SM00998"/>
    </source>
</evidence>
<evidence type="ECO:0000256" key="3">
    <source>
        <dbReference type="ARBA" id="ARBA00008273"/>
    </source>
</evidence>
<dbReference type="EC" id="4.3.2.2" evidence="4 11"/>
<dbReference type="InterPro" id="IPR019468">
    <property type="entry name" value="AdenyloSucc_lyase_C"/>
</dbReference>
<comment type="catalytic activity">
    <reaction evidence="10">
        <text>N(6)-(1,2-dicarboxyethyl)-AMP = fumarate + AMP</text>
        <dbReference type="Rhea" id="RHEA:16853"/>
        <dbReference type="ChEBI" id="CHEBI:29806"/>
        <dbReference type="ChEBI" id="CHEBI:57567"/>
        <dbReference type="ChEBI" id="CHEBI:456215"/>
        <dbReference type="EC" id="4.3.2.2"/>
    </reaction>
    <physiologicalReaction direction="left-to-right" evidence="10">
        <dbReference type="Rhea" id="RHEA:16854"/>
    </physiologicalReaction>
</comment>
<dbReference type="InterPro" id="IPR022761">
    <property type="entry name" value="Fumarate_lyase_N"/>
</dbReference>
<dbReference type="KEGG" id="thal:A1OE_1272"/>
<dbReference type="eggNOG" id="COG0015">
    <property type="taxonomic scope" value="Bacteria"/>
</dbReference>
<dbReference type="GO" id="GO:0070626">
    <property type="term" value="F:(S)-2-(5-amino-1-(5-phospho-D-ribosyl)imidazole-4-carboxamido) succinate lyase (fumarate-forming) activity"/>
    <property type="evidence" value="ECO:0007669"/>
    <property type="project" value="TreeGrafter"/>
</dbReference>
<evidence type="ECO:0000256" key="10">
    <source>
        <dbReference type="ARBA" id="ARBA00049115"/>
    </source>
</evidence>
<evidence type="ECO:0000256" key="8">
    <source>
        <dbReference type="ARBA" id="ARBA00024477"/>
    </source>
</evidence>
<dbReference type="FunFam" id="1.10.40.30:FF:000007">
    <property type="entry name" value="Adenylosuccinate lyase"/>
    <property type="match status" value="1"/>
</dbReference>
<dbReference type="SMART" id="SM00998">
    <property type="entry name" value="ADSL_C"/>
    <property type="match status" value="1"/>
</dbReference>
<dbReference type="RefSeq" id="WP_015088944.1">
    <property type="nucleotide sequence ID" value="NC_019566.1"/>
</dbReference>
<dbReference type="FunFam" id="1.20.200.10:FF:000008">
    <property type="entry name" value="Adenylosuccinate lyase"/>
    <property type="match status" value="1"/>
</dbReference>
<dbReference type="GO" id="GO:0005829">
    <property type="term" value="C:cytosol"/>
    <property type="evidence" value="ECO:0007669"/>
    <property type="project" value="TreeGrafter"/>
</dbReference>
<dbReference type="Pfam" id="PF00206">
    <property type="entry name" value="Lyase_1"/>
    <property type="match status" value="1"/>
</dbReference>
<evidence type="ECO:0000256" key="6">
    <source>
        <dbReference type="ARBA" id="ARBA00022755"/>
    </source>
</evidence>
<gene>
    <name evidence="14" type="primary">purB</name>
    <name evidence="14" type="ORF">A1OE_1272</name>
</gene>
<evidence type="ECO:0000256" key="12">
    <source>
        <dbReference type="RuleBase" id="RU361172"/>
    </source>
</evidence>
<dbReference type="EMBL" id="CP003539">
    <property type="protein sequence ID" value="AFX99446.1"/>
    <property type="molecule type" value="Genomic_DNA"/>
</dbReference>
<dbReference type="PRINTS" id="PR00145">
    <property type="entry name" value="ARGSUCLYASE"/>
</dbReference>
<dbReference type="SUPFAM" id="SSF48557">
    <property type="entry name" value="L-aspartase-like"/>
    <property type="match status" value="1"/>
</dbReference>
<keyword evidence="15" id="KW-1185">Reference proteome</keyword>
<dbReference type="InterPro" id="IPR008948">
    <property type="entry name" value="L-Aspartase-like"/>
</dbReference>
<dbReference type="Proteomes" id="UP000010077">
    <property type="component" value="Chromosome"/>
</dbReference>
<evidence type="ECO:0000256" key="9">
    <source>
        <dbReference type="ARBA" id="ARBA00030717"/>
    </source>
</evidence>
<dbReference type="InterPro" id="IPR000362">
    <property type="entry name" value="Fumarate_lyase_fam"/>
</dbReference>
<dbReference type="GO" id="GO:0044208">
    <property type="term" value="P:'de novo' AMP biosynthetic process"/>
    <property type="evidence" value="ECO:0007669"/>
    <property type="project" value="UniProtKB-UniPathway"/>
</dbReference>
<comment type="similarity">
    <text evidence="3 12">Belongs to the lyase 1 family. Adenylosuccinate lyase subfamily.</text>
</comment>
<dbReference type="PANTHER" id="PTHR43172:SF1">
    <property type="entry name" value="ADENYLOSUCCINATE LYASE"/>
    <property type="match status" value="1"/>
</dbReference>
<keyword evidence="6 12" id="KW-0658">Purine biosynthesis</keyword>
<dbReference type="HOGENOM" id="CLU_030949_0_1_5"/>
<name>K7ZDE3_9PROT</name>
<dbReference type="PRINTS" id="PR00149">
    <property type="entry name" value="FUMRATELYASE"/>
</dbReference>
<evidence type="ECO:0000313" key="14">
    <source>
        <dbReference type="EMBL" id="AFX99446.1"/>
    </source>
</evidence>
<dbReference type="PANTHER" id="PTHR43172">
    <property type="entry name" value="ADENYLOSUCCINATE LYASE"/>
    <property type="match status" value="1"/>
</dbReference>